<organism evidence="3 4">
    <name type="scientific">Candidatus Nomurabacteria bacterium CG2_30_43_9</name>
    <dbReference type="NCBI Taxonomy" id="1805283"/>
    <lineage>
        <taxon>Bacteria</taxon>
        <taxon>Candidatus Nomuraibacteriota</taxon>
    </lineage>
</organism>
<dbReference type="InterPro" id="IPR001482">
    <property type="entry name" value="T2SS/T4SS_dom"/>
</dbReference>
<sequence>MTNRNYKEEVEVIIARAISDGASDIHLSAGHYPTFRVSGNLVPLMNLAVLTPEDTMGVLTQIITPDFKERFLADKEIDFSYDFHNKGRFRGSAFYQKNAVSIALRAIPIQVKTISELNLPPILEMFTRKKQGFFLVVGPVGQGKSTTLASMLELINRERAEHIVTIEDPIEYLFNSQKAIIDQREVGIDTKDFRSGLQSVFRQDVDVIMIGEMRDLETISTAVTAAETGHLVLSTLHTNNASQTIDRIIDSFPGDQQSQIRVQLAESLVGIFSQRLVPRISGGLIPAYELLINNTAVSSLIREGRTHEIDIIIETGMKDGMIDMNRSLSELVLKGEITLETALLFSFNPKGLERMLQS</sequence>
<dbReference type="InterPro" id="IPR006321">
    <property type="entry name" value="PilT/PilU"/>
</dbReference>
<evidence type="ECO:0000313" key="3">
    <source>
        <dbReference type="EMBL" id="OIP65290.1"/>
    </source>
</evidence>
<dbReference type="Gene3D" id="3.40.50.300">
    <property type="entry name" value="P-loop containing nucleotide triphosphate hydrolases"/>
    <property type="match status" value="1"/>
</dbReference>
<comment type="caution">
    <text evidence="3">The sequence shown here is derived from an EMBL/GenBank/DDBJ whole genome shotgun (WGS) entry which is preliminary data.</text>
</comment>
<dbReference type="Proteomes" id="UP000182059">
    <property type="component" value="Unassembled WGS sequence"/>
</dbReference>
<dbReference type="GO" id="GO:0005524">
    <property type="term" value="F:ATP binding"/>
    <property type="evidence" value="ECO:0007669"/>
    <property type="project" value="InterPro"/>
</dbReference>
<dbReference type="Pfam" id="PF00437">
    <property type="entry name" value="T2SSE"/>
    <property type="match status" value="1"/>
</dbReference>
<dbReference type="NCBIfam" id="TIGR01420">
    <property type="entry name" value="pilT_fam"/>
    <property type="match status" value="1"/>
</dbReference>
<dbReference type="InterPro" id="IPR027417">
    <property type="entry name" value="P-loop_NTPase"/>
</dbReference>
<protein>
    <submittedName>
        <fullName evidence="3">Type IV pili twitching motility protein PilT</fullName>
    </submittedName>
</protein>
<proteinExistence type="inferred from homology"/>
<accession>A0A1J5G6L8</accession>
<dbReference type="PANTHER" id="PTHR30486:SF16">
    <property type="entry name" value="TWITCHING MOTILITY PROTEIN PILT"/>
    <property type="match status" value="1"/>
</dbReference>
<dbReference type="EMBL" id="MNYX01000052">
    <property type="protein sequence ID" value="OIP65290.1"/>
    <property type="molecule type" value="Genomic_DNA"/>
</dbReference>
<dbReference type="InterPro" id="IPR050921">
    <property type="entry name" value="T4SS_GSP_E_ATPase"/>
</dbReference>
<feature type="domain" description="Bacterial type II secretion system protein E" evidence="2">
    <location>
        <begin position="10"/>
        <end position="280"/>
    </location>
</feature>
<dbReference type="PANTHER" id="PTHR30486">
    <property type="entry name" value="TWITCHING MOTILITY PROTEIN PILT"/>
    <property type="match status" value="1"/>
</dbReference>
<dbReference type="Gene3D" id="3.30.450.90">
    <property type="match status" value="1"/>
</dbReference>
<evidence type="ECO:0000256" key="1">
    <source>
        <dbReference type="ARBA" id="ARBA00006611"/>
    </source>
</evidence>
<evidence type="ECO:0000313" key="4">
    <source>
        <dbReference type="Proteomes" id="UP000182059"/>
    </source>
</evidence>
<comment type="similarity">
    <text evidence="1">Belongs to the GSP E family.</text>
</comment>
<gene>
    <name evidence="3" type="ORF">AUK15_02125</name>
</gene>
<dbReference type="AlphaFoldDB" id="A0A1J5G6L8"/>
<dbReference type="SUPFAM" id="SSF52540">
    <property type="entry name" value="P-loop containing nucleoside triphosphate hydrolases"/>
    <property type="match status" value="1"/>
</dbReference>
<evidence type="ECO:0000259" key="2">
    <source>
        <dbReference type="Pfam" id="PF00437"/>
    </source>
</evidence>
<dbReference type="CDD" id="cd01131">
    <property type="entry name" value="PilT"/>
    <property type="match status" value="1"/>
</dbReference>
<reference evidence="3 4" key="1">
    <citation type="journal article" date="2016" name="Environ. Microbiol.">
        <title>Genomic resolution of a cold subsurface aquifer community provides metabolic insights for novel microbes adapted to high CO concentrations.</title>
        <authorList>
            <person name="Probst A.J."/>
            <person name="Castelle C.J."/>
            <person name="Singh A."/>
            <person name="Brown C.T."/>
            <person name="Anantharaman K."/>
            <person name="Sharon I."/>
            <person name="Hug L.A."/>
            <person name="Burstein D."/>
            <person name="Emerson J.B."/>
            <person name="Thomas B.C."/>
            <person name="Banfield J.F."/>
        </authorList>
    </citation>
    <scope>NUCLEOTIDE SEQUENCE [LARGE SCALE GENOMIC DNA]</scope>
    <source>
        <strain evidence="3">CG2_30_43_9</strain>
    </source>
</reference>
<name>A0A1J5G6L8_9BACT</name>
<dbReference type="GO" id="GO:0016887">
    <property type="term" value="F:ATP hydrolysis activity"/>
    <property type="evidence" value="ECO:0007669"/>
    <property type="project" value="InterPro"/>
</dbReference>